<feature type="compositionally biased region" description="Polar residues" evidence="1">
    <location>
        <begin position="530"/>
        <end position="547"/>
    </location>
</feature>
<dbReference type="Pfam" id="PF16944">
    <property type="entry name" value="KCH"/>
    <property type="match status" value="1"/>
</dbReference>
<keyword evidence="2" id="KW-0812">Transmembrane</keyword>
<keyword evidence="2" id="KW-1133">Transmembrane helix</keyword>
<dbReference type="Proteomes" id="UP000295703">
    <property type="component" value="Unassembled WGS sequence"/>
</dbReference>
<feature type="compositionally biased region" description="Low complexity" evidence="1">
    <location>
        <begin position="506"/>
        <end position="522"/>
    </location>
</feature>
<protein>
    <submittedName>
        <fullName evidence="3">Putative vacuolar membrane protein</fullName>
    </submittedName>
</protein>
<feature type="compositionally biased region" description="Pro residues" evidence="1">
    <location>
        <begin position="457"/>
        <end position="466"/>
    </location>
</feature>
<reference evidence="3 4" key="1">
    <citation type="submission" date="2018-12" db="EMBL/GenBank/DDBJ databases">
        <title>Genome sequence and assembly of Colletotrichum trifolii.</title>
        <authorList>
            <person name="Gan P."/>
            <person name="Shirasu K."/>
        </authorList>
    </citation>
    <scope>NUCLEOTIDE SEQUENCE [LARGE SCALE GENOMIC DNA]</scope>
    <source>
        <strain evidence="3 4">543-2</strain>
    </source>
</reference>
<accession>A0A4R8RFL3</accession>
<feature type="region of interest" description="Disordered" evidence="1">
    <location>
        <begin position="345"/>
        <end position="380"/>
    </location>
</feature>
<feature type="transmembrane region" description="Helical" evidence="2">
    <location>
        <begin position="220"/>
        <end position="250"/>
    </location>
</feature>
<dbReference type="GO" id="GO:0015079">
    <property type="term" value="F:potassium ion transmembrane transporter activity"/>
    <property type="evidence" value="ECO:0007669"/>
    <property type="project" value="InterPro"/>
</dbReference>
<name>A0A4R8RFL3_COLTR</name>
<proteinExistence type="predicted"/>
<feature type="compositionally biased region" description="Basic and acidic residues" evidence="1">
    <location>
        <begin position="601"/>
        <end position="613"/>
    </location>
</feature>
<evidence type="ECO:0000256" key="1">
    <source>
        <dbReference type="SAM" id="MobiDB-lite"/>
    </source>
</evidence>
<dbReference type="STRING" id="5466.A0A4R8RFL3"/>
<feature type="compositionally biased region" description="Polar residues" evidence="1">
    <location>
        <begin position="420"/>
        <end position="455"/>
    </location>
</feature>
<evidence type="ECO:0000313" key="4">
    <source>
        <dbReference type="Proteomes" id="UP000295703"/>
    </source>
</evidence>
<dbReference type="PANTHER" id="PTHR36424">
    <property type="entry name" value="PHEROMONE-REGULATED MEMBRANE PROTEIN 6"/>
    <property type="match status" value="1"/>
</dbReference>
<evidence type="ECO:0000313" key="3">
    <source>
        <dbReference type="EMBL" id="TDZ59802.1"/>
    </source>
</evidence>
<dbReference type="AlphaFoldDB" id="A0A4R8RFL3"/>
<dbReference type="EMBL" id="RYZW01000040">
    <property type="protein sequence ID" value="TDZ59802.1"/>
    <property type="molecule type" value="Genomic_DNA"/>
</dbReference>
<keyword evidence="2" id="KW-0472">Membrane</keyword>
<feature type="region of interest" description="Disordered" evidence="1">
    <location>
        <begin position="290"/>
        <end position="325"/>
    </location>
</feature>
<feature type="compositionally biased region" description="Basic and acidic residues" evidence="1">
    <location>
        <begin position="290"/>
        <end position="310"/>
    </location>
</feature>
<evidence type="ECO:0000256" key="2">
    <source>
        <dbReference type="SAM" id="Phobius"/>
    </source>
</evidence>
<feature type="transmembrane region" description="Helical" evidence="2">
    <location>
        <begin position="80"/>
        <end position="98"/>
    </location>
</feature>
<feature type="region of interest" description="Disordered" evidence="1">
    <location>
        <begin position="393"/>
        <end position="613"/>
    </location>
</feature>
<organism evidence="3 4">
    <name type="scientific">Colletotrichum trifolii</name>
    <dbReference type="NCBI Taxonomy" id="5466"/>
    <lineage>
        <taxon>Eukaryota</taxon>
        <taxon>Fungi</taxon>
        <taxon>Dikarya</taxon>
        <taxon>Ascomycota</taxon>
        <taxon>Pezizomycotina</taxon>
        <taxon>Sordariomycetes</taxon>
        <taxon>Hypocreomycetidae</taxon>
        <taxon>Glomerellales</taxon>
        <taxon>Glomerellaceae</taxon>
        <taxon>Colletotrichum</taxon>
        <taxon>Colletotrichum orbiculare species complex</taxon>
    </lineage>
</organism>
<feature type="transmembrane region" description="Helical" evidence="2">
    <location>
        <begin position="37"/>
        <end position="60"/>
    </location>
</feature>
<comment type="caution">
    <text evidence="3">The sequence shown here is derived from an EMBL/GenBank/DDBJ whole genome shotgun (WGS) entry which is preliminary data.</text>
</comment>
<dbReference type="InterPro" id="IPR031606">
    <property type="entry name" value="Kch1/2"/>
</dbReference>
<gene>
    <name evidence="3" type="ORF">CTRI78_v005084</name>
</gene>
<keyword evidence="4" id="KW-1185">Reference proteome</keyword>
<feature type="compositionally biased region" description="Polar residues" evidence="1">
    <location>
        <begin position="469"/>
        <end position="478"/>
    </location>
</feature>
<sequence length="613" mass="68211">MGCVSHRKKDIAVRAEQKWDYISLNDFRSRGCLTPFAYFYLWLMLLISVAVYGVDLFTAVNLLAFDKWSSEINPAIDFKISKWIFSISIIASFVNLAFEQWRAMRVMKRGNVAECFLDPIAARLESIRMGKGQGWRRFLVFAELTKSKKGAEYIALFTYFSFQSWIRVIVCSGPRQVVNALTLKSVYDVKLAVHEISVEGSLVGFFDKIKQLAMEDYQQALILSGMLFTLVIWVFSALYLIMAVLFYVFFLFHWIPRADGGLSGYCERKVNKALTKIVTAKVNKALARQDADRKKAEMKAARKNGEKLPPERQATLPTLPNVGDPDKLAEMPMLSRADTFATLPVYESRPGTPGSIEMNSLDQRRPMPSRMGTGASTASYSSRAPLVGGAADMGYQRSASPAPSLPQMDLNAYPPPVRPGTSNSQRSFRPQLSQVHTNSQASLRAISESPTTYSPDTMPPFPPPVRSPTARTMDSYNQRPMDPYQSERGTPAPRGTFDDYSSQSNGRASPAPSMMSSRSGAPLPGGPGSMNGSSYQAYQPFNPSRSVTGPMPQRGPPNPPTRNMTAPMPPRPQEDYFTDYFTRPGTSQSQRPAPRNQDFGYHGDVEAQRGPRC</sequence>
<dbReference type="PANTHER" id="PTHR36424:SF1">
    <property type="entry name" value="LOW AFFINITY K(+) TRANSPORTER 1-RELATED"/>
    <property type="match status" value="1"/>
</dbReference>
<dbReference type="GO" id="GO:0005886">
    <property type="term" value="C:plasma membrane"/>
    <property type="evidence" value="ECO:0007669"/>
    <property type="project" value="InterPro"/>
</dbReference>